<protein>
    <recommendedName>
        <fullName evidence="1">Reverse transcriptase domain-containing protein</fullName>
    </recommendedName>
</protein>
<name>A0A5J4N5Q7_9TREM</name>
<dbReference type="InterPro" id="IPR043502">
    <property type="entry name" value="DNA/RNA_pol_sf"/>
</dbReference>
<dbReference type="Gene3D" id="3.30.70.270">
    <property type="match status" value="1"/>
</dbReference>
<dbReference type="SUPFAM" id="SSF56672">
    <property type="entry name" value="DNA/RNA polymerases"/>
    <property type="match status" value="1"/>
</dbReference>
<dbReference type="Pfam" id="PF00078">
    <property type="entry name" value="RVT_1"/>
    <property type="match status" value="1"/>
</dbReference>
<dbReference type="AlphaFoldDB" id="A0A5J4N5Q7"/>
<dbReference type="InterPro" id="IPR043128">
    <property type="entry name" value="Rev_trsase/Diguanyl_cyclase"/>
</dbReference>
<gene>
    <name evidence="2" type="ORF">DEA37_0009392</name>
</gene>
<proteinExistence type="predicted"/>
<reference evidence="2 3" key="1">
    <citation type="journal article" date="2019" name="Gigascience">
        <title>Whole-genome sequence of the oriental lung fluke Paragonimus westermani.</title>
        <authorList>
            <person name="Oey H."/>
            <person name="Zakrzewski M."/>
            <person name="Narain K."/>
            <person name="Devi K.R."/>
            <person name="Agatsuma T."/>
            <person name="Nawaratna S."/>
            <person name="Gobert G.N."/>
            <person name="Jones M.K."/>
            <person name="Ragan M.A."/>
            <person name="McManus D.P."/>
            <person name="Krause L."/>
        </authorList>
    </citation>
    <scope>NUCLEOTIDE SEQUENCE [LARGE SCALE GENOMIC DNA]</scope>
    <source>
        <strain evidence="2 3">IND2009</strain>
    </source>
</reference>
<dbReference type="InterPro" id="IPR053134">
    <property type="entry name" value="RNA-dir_DNA_polymerase"/>
</dbReference>
<dbReference type="PANTHER" id="PTHR24559">
    <property type="entry name" value="TRANSPOSON TY3-I GAG-POL POLYPROTEIN"/>
    <property type="match status" value="1"/>
</dbReference>
<dbReference type="Proteomes" id="UP000324629">
    <property type="component" value="Unassembled WGS sequence"/>
</dbReference>
<dbReference type="PANTHER" id="PTHR24559:SF444">
    <property type="entry name" value="REVERSE TRANSCRIPTASE DOMAIN-CONTAINING PROTEIN"/>
    <property type="match status" value="1"/>
</dbReference>
<comment type="caution">
    <text evidence="2">The sequence shown here is derived from an EMBL/GenBank/DDBJ whole genome shotgun (WGS) entry which is preliminary data.</text>
</comment>
<evidence type="ECO:0000259" key="1">
    <source>
        <dbReference type="Pfam" id="PF00078"/>
    </source>
</evidence>
<dbReference type="InterPro" id="IPR000477">
    <property type="entry name" value="RT_dom"/>
</dbReference>
<organism evidence="2 3">
    <name type="scientific">Paragonimus westermani</name>
    <dbReference type="NCBI Taxonomy" id="34504"/>
    <lineage>
        <taxon>Eukaryota</taxon>
        <taxon>Metazoa</taxon>
        <taxon>Spiralia</taxon>
        <taxon>Lophotrochozoa</taxon>
        <taxon>Platyhelminthes</taxon>
        <taxon>Trematoda</taxon>
        <taxon>Digenea</taxon>
        <taxon>Plagiorchiida</taxon>
        <taxon>Troglotremata</taxon>
        <taxon>Troglotrematidae</taxon>
        <taxon>Paragonimus</taxon>
    </lineage>
</organism>
<feature type="domain" description="Reverse transcriptase" evidence="1">
    <location>
        <begin position="2"/>
        <end position="112"/>
    </location>
</feature>
<dbReference type="CDD" id="cd01647">
    <property type="entry name" value="RT_LTR"/>
    <property type="match status" value="1"/>
</dbReference>
<accession>A0A5J4N5Q7</accession>
<feature type="non-terminal residue" evidence="2">
    <location>
        <position position="178"/>
    </location>
</feature>
<sequence length="178" mass="20374">MLDLRSGYWQVAVKRTDRGKTAFTVGEKRYQFKRMPFGLSTAPFTFPHLMVQLVKRLDNVTVYGDDIVMYNNTDSEHAAHLDAFLNRIENSRLRINADNSQLGRSSVLSLGHKEEVAEAEKIQQKHEATLVSSEHVVDKRTSKAASLLAARVNRMIGEMDTMIIKVDEERKRLLRDIE</sequence>
<evidence type="ECO:0000313" key="2">
    <source>
        <dbReference type="EMBL" id="KAA3670778.1"/>
    </source>
</evidence>
<dbReference type="EMBL" id="QNGE01008386">
    <property type="protein sequence ID" value="KAA3670778.1"/>
    <property type="molecule type" value="Genomic_DNA"/>
</dbReference>
<evidence type="ECO:0000313" key="3">
    <source>
        <dbReference type="Proteomes" id="UP000324629"/>
    </source>
</evidence>
<keyword evidence="3" id="KW-1185">Reference proteome</keyword>